<dbReference type="AlphaFoldDB" id="A0A0C3PUQ4"/>
<proteinExistence type="predicted"/>
<gene>
    <name evidence="1" type="ORF">M407DRAFT_31738</name>
</gene>
<evidence type="ECO:0000313" key="1">
    <source>
        <dbReference type="EMBL" id="KIO18600.1"/>
    </source>
</evidence>
<protein>
    <submittedName>
        <fullName evidence="1">Uncharacterized protein</fullName>
    </submittedName>
</protein>
<dbReference type="EMBL" id="KN823274">
    <property type="protein sequence ID" value="KIO18600.1"/>
    <property type="molecule type" value="Genomic_DNA"/>
</dbReference>
<dbReference type="Proteomes" id="UP000054248">
    <property type="component" value="Unassembled WGS sequence"/>
</dbReference>
<evidence type="ECO:0000313" key="2">
    <source>
        <dbReference type="Proteomes" id="UP000054248"/>
    </source>
</evidence>
<organism evidence="1 2">
    <name type="scientific">Tulasnella calospora MUT 4182</name>
    <dbReference type="NCBI Taxonomy" id="1051891"/>
    <lineage>
        <taxon>Eukaryota</taxon>
        <taxon>Fungi</taxon>
        <taxon>Dikarya</taxon>
        <taxon>Basidiomycota</taxon>
        <taxon>Agaricomycotina</taxon>
        <taxon>Agaricomycetes</taxon>
        <taxon>Cantharellales</taxon>
        <taxon>Tulasnellaceae</taxon>
        <taxon>Tulasnella</taxon>
    </lineage>
</organism>
<reference evidence="1 2" key="1">
    <citation type="submission" date="2014-04" db="EMBL/GenBank/DDBJ databases">
        <authorList>
            <consortium name="DOE Joint Genome Institute"/>
            <person name="Kuo A."/>
            <person name="Girlanda M."/>
            <person name="Perotto S."/>
            <person name="Kohler A."/>
            <person name="Nagy L.G."/>
            <person name="Floudas D."/>
            <person name="Copeland A."/>
            <person name="Barry K.W."/>
            <person name="Cichocki N."/>
            <person name="Veneault-Fourrey C."/>
            <person name="LaButti K."/>
            <person name="Lindquist E.A."/>
            <person name="Lipzen A."/>
            <person name="Lundell T."/>
            <person name="Morin E."/>
            <person name="Murat C."/>
            <person name="Sun H."/>
            <person name="Tunlid A."/>
            <person name="Henrissat B."/>
            <person name="Grigoriev I.V."/>
            <person name="Hibbett D.S."/>
            <person name="Martin F."/>
            <person name="Nordberg H.P."/>
            <person name="Cantor M.N."/>
            <person name="Hua S.X."/>
        </authorList>
    </citation>
    <scope>NUCLEOTIDE SEQUENCE [LARGE SCALE GENOMIC DNA]</scope>
    <source>
        <strain evidence="1 2">MUT 4182</strain>
    </source>
</reference>
<accession>A0A0C3PUQ4</accession>
<dbReference type="OrthoDB" id="3244583at2759"/>
<keyword evidence="2" id="KW-1185">Reference proteome</keyword>
<reference evidence="2" key="2">
    <citation type="submission" date="2015-01" db="EMBL/GenBank/DDBJ databases">
        <title>Evolutionary Origins and Diversification of the Mycorrhizal Mutualists.</title>
        <authorList>
            <consortium name="DOE Joint Genome Institute"/>
            <consortium name="Mycorrhizal Genomics Consortium"/>
            <person name="Kohler A."/>
            <person name="Kuo A."/>
            <person name="Nagy L.G."/>
            <person name="Floudas D."/>
            <person name="Copeland A."/>
            <person name="Barry K.W."/>
            <person name="Cichocki N."/>
            <person name="Veneault-Fourrey C."/>
            <person name="LaButti K."/>
            <person name="Lindquist E.A."/>
            <person name="Lipzen A."/>
            <person name="Lundell T."/>
            <person name="Morin E."/>
            <person name="Murat C."/>
            <person name="Riley R."/>
            <person name="Ohm R."/>
            <person name="Sun H."/>
            <person name="Tunlid A."/>
            <person name="Henrissat B."/>
            <person name="Grigoriev I.V."/>
            <person name="Hibbett D.S."/>
            <person name="Martin F."/>
        </authorList>
    </citation>
    <scope>NUCLEOTIDE SEQUENCE [LARGE SCALE GENOMIC DNA]</scope>
    <source>
        <strain evidence="2">MUT 4182</strain>
    </source>
</reference>
<sequence>MAAMTAGVPSATVGDLALGNVPSICSVLSGASHGNFFAIALDETQFDNAESDDTFTLDPRIIHAWDWLMEQGVEYLRKIIEPVGPVKSLTFAEVTADLGIPADAWLKYLSKDMIPYYLGPLTTPAPLAPALHHARRAREHLLSLYLFISLIRRRTLGKLLAFAARKTT</sequence>
<dbReference type="HOGENOM" id="CLU_135197_0_0_1"/>
<name>A0A0C3PUQ4_9AGAM</name>